<dbReference type="OrthoDB" id="7998621at2"/>
<dbReference type="EMBL" id="LABX01000007">
    <property type="protein sequence ID" value="KMO41373.1"/>
    <property type="molecule type" value="Genomic_DNA"/>
</dbReference>
<dbReference type="PATRIC" id="fig|270351.6.peg.6788"/>
<evidence type="ECO:0000313" key="2">
    <source>
        <dbReference type="Proteomes" id="UP000035929"/>
    </source>
</evidence>
<protein>
    <submittedName>
        <fullName evidence="1">Uncharacterized protein</fullName>
    </submittedName>
</protein>
<comment type="caution">
    <text evidence="1">The sequence shown here is derived from an EMBL/GenBank/DDBJ whole genome shotgun (WGS) entry which is preliminary data.</text>
</comment>
<reference evidence="1 2" key="1">
    <citation type="submission" date="2015-03" db="EMBL/GenBank/DDBJ databases">
        <title>Genome sequencing of Methylobacterium aquaticum DSM16371 type strain.</title>
        <authorList>
            <person name="Chaudhry V."/>
            <person name="Patil P.B."/>
        </authorList>
    </citation>
    <scope>NUCLEOTIDE SEQUENCE [LARGE SCALE GENOMIC DNA]</scope>
    <source>
        <strain evidence="1 2">DSM 16371</strain>
    </source>
</reference>
<organism evidence="1 2">
    <name type="scientific">Methylobacterium aquaticum</name>
    <dbReference type="NCBI Taxonomy" id="270351"/>
    <lineage>
        <taxon>Bacteria</taxon>
        <taxon>Pseudomonadati</taxon>
        <taxon>Pseudomonadota</taxon>
        <taxon>Alphaproteobacteria</taxon>
        <taxon>Hyphomicrobiales</taxon>
        <taxon>Methylobacteriaceae</taxon>
        <taxon>Methylobacterium</taxon>
    </lineage>
</organism>
<accession>A0A0J6T762</accession>
<evidence type="ECO:0000313" key="1">
    <source>
        <dbReference type="EMBL" id="KMO41373.1"/>
    </source>
</evidence>
<dbReference type="AlphaFoldDB" id="A0A0J6T762"/>
<proteinExistence type="predicted"/>
<dbReference type="Proteomes" id="UP000035929">
    <property type="component" value="Unassembled WGS sequence"/>
</dbReference>
<dbReference type="RefSeq" id="WP_048461932.1">
    <property type="nucleotide sequence ID" value="NZ_JBNTQU010000106.1"/>
</dbReference>
<name>A0A0J6T762_9HYPH</name>
<gene>
    <name evidence="1" type="ORF">VP06_00825</name>
</gene>
<sequence>MRTFRLHRGWREPNGLVTDHATLERVIKAVSASEAMSAALAEGDFVVSDDTNLVWLTDDQGALVWSLRLDDENVSPSP</sequence>